<dbReference type="Proteomes" id="UP000076580">
    <property type="component" value="Chromosome 02"/>
</dbReference>
<feature type="compositionally biased region" description="Basic and acidic residues" evidence="1">
    <location>
        <begin position="1063"/>
        <end position="1083"/>
    </location>
</feature>
<accession>A0A151GL40</accession>
<dbReference type="GO" id="GO:0034315">
    <property type="term" value="P:regulation of Arp2/3 complex-mediated actin nucleation"/>
    <property type="evidence" value="ECO:0007669"/>
    <property type="project" value="TreeGrafter"/>
</dbReference>
<dbReference type="Pfam" id="PF25353">
    <property type="entry name" value="PH_2nd_LRR"/>
    <property type="match status" value="1"/>
</dbReference>
<dbReference type="InterPro" id="IPR057334">
    <property type="entry name" value="PH_2nd_LRR"/>
</dbReference>
<feature type="compositionally biased region" description="Basic and acidic residues" evidence="1">
    <location>
        <begin position="25"/>
        <end position="40"/>
    </location>
</feature>
<evidence type="ECO:0000313" key="3">
    <source>
        <dbReference type="EMBL" id="KYK57827.1"/>
    </source>
</evidence>
<feature type="region of interest" description="Disordered" evidence="1">
    <location>
        <begin position="1"/>
        <end position="44"/>
    </location>
</feature>
<reference evidence="3 4" key="1">
    <citation type="journal article" date="2016" name="Sci. Rep.">
        <title>Insights into Adaptations to a Near-Obligate Nematode Endoparasitic Lifestyle from the Finished Genome of Drechmeria coniospora.</title>
        <authorList>
            <person name="Zhang L."/>
            <person name="Zhou Z."/>
            <person name="Guo Q."/>
            <person name="Fokkens L."/>
            <person name="Miskei M."/>
            <person name="Pocsi I."/>
            <person name="Zhang W."/>
            <person name="Chen M."/>
            <person name="Wang L."/>
            <person name="Sun Y."/>
            <person name="Donzelli B.G."/>
            <person name="Gibson D.M."/>
            <person name="Nelson D.R."/>
            <person name="Luo J.G."/>
            <person name="Rep M."/>
            <person name="Liu H."/>
            <person name="Yang S."/>
            <person name="Wang J."/>
            <person name="Krasnoff S.B."/>
            <person name="Xu Y."/>
            <person name="Molnar I."/>
            <person name="Lin M."/>
        </authorList>
    </citation>
    <scope>NUCLEOTIDE SEQUENCE [LARGE SCALE GENOMIC DNA]</scope>
    <source>
        <strain evidence="3 4">ARSEF 6962</strain>
    </source>
</reference>
<feature type="compositionally biased region" description="Polar residues" evidence="1">
    <location>
        <begin position="9"/>
        <end position="24"/>
    </location>
</feature>
<evidence type="ECO:0000256" key="1">
    <source>
        <dbReference type="SAM" id="MobiDB-lite"/>
    </source>
</evidence>
<dbReference type="SUPFAM" id="SSF52047">
    <property type="entry name" value="RNI-like"/>
    <property type="match status" value="1"/>
</dbReference>
<organism evidence="3 4">
    <name type="scientific">Drechmeria coniospora</name>
    <name type="common">Nematophagous fungus</name>
    <name type="synonym">Meria coniospora</name>
    <dbReference type="NCBI Taxonomy" id="98403"/>
    <lineage>
        <taxon>Eukaryota</taxon>
        <taxon>Fungi</taxon>
        <taxon>Dikarya</taxon>
        <taxon>Ascomycota</taxon>
        <taxon>Pezizomycotina</taxon>
        <taxon>Sordariomycetes</taxon>
        <taxon>Hypocreomycetidae</taxon>
        <taxon>Hypocreales</taxon>
        <taxon>Ophiocordycipitaceae</taxon>
        <taxon>Drechmeria</taxon>
    </lineage>
</organism>
<dbReference type="EMBL" id="LAYC01000002">
    <property type="protein sequence ID" value="KYK57827.1"/>
    <property type="molecule type" value="Genomic_DNA"/>
</dbReference>
<protein>
    <submittedName>
        <fullName evidence="3">Leucine rich repeat protein</fullName>
    </submittedName>
</protein>
<gene>
    <name evidence="3" type="ORF">DCS_04840</name>
</gene>
<dbReference type="InParanoid" id="A0A151GL40"/>
<dbReference type="STRING" id="98403.A0A151GL40"/>
<dbReference type="PANTHER" id="PTHR24112">
    <property type="entry name" value="LEUCINE-RICH REPEAT, ISOFORM F-RELATED"/>
    <property type="match status" value="1"/>
</dbReference>
<dbReference type="InterPro" id="IPR051279">
    <property type="entry name" value="PP1-Reg/Actin-Interact_Protein"/>
</dbReference>
<proteinExistence type="predicted"/>
<dbReference type="Gene3D" id="3.80.10.10">
    <property type="entry name" value="Ribonuclease Inhibitor"/>
    <property type="match status" value="1"/>
</dbReference>
<name>A0A151GL40_DRECN</name>
<dbReference type="GeneID" id="63717483"/>
<dbReference type="InterPro" id="IPR032675">
    <property type="entry name" value="LRR_dom_sf"/>
</dbReference>
<comment type="caution">
    <text evidence="3">The sequence shown here is derived from an EMBL/GenBank/DDBJ whole genome shotgun (WGS) entry which is preliminary data.</text>
</comment>
<feature type="region of interest" description="Disordered" evidence="1">
    <location>
        <begin position="1063"/>
        <end position="1125"/>
    </location>
</feature>
<dbReference type="RefSeq" id="XP_040657179.1">
    <property type="nucleotide sequence ID" value="XM_040802146.1"/>
</dbReference>
<dbReference type="AlphaFoldDB" id="A0A151GL40"/>
<keyword evidence="4" id="KW-1185">Reference proteome</keyword>
<feature type="domain" description="LRR-containing protein second PH" evidence="2">
    <location>
        <begin position="265"/>
        <end position="405"/>
    </location>
</feature>
<dbReference type="PANTHER" id="PTHR24112:SF66">
    <property type="entry name" value="LEUCINE-RICH REPEAT, ISOFORM F"/>
    <property type="match status" value="1"/>
</dbReference>
<evidence type="ECO:0000259" key="2">
    <source>
        <dbReference type="Pfam" id="PF25353"/>
    </source>
</evidence>
<dbReference type="GO" id="GO:0005886">
    <property type="term" value="C:plasma membrane"/>
    <property type="evidence" value="ECO:0007669"/>
    <property type="project" value="TreeGrafter"/>
</dbReference>
<feature type="compositionally biased region" description="Low complexity" evidence="1">
    <location>
        <begin position="1099"/>
        <end position="1115"/>
    </location>
</feature>
<evidence type="ECO:0000313" key="4">
    <source>
        <dbReference type="Proteomes" id="UP000076580"/>
    </source>
</evidence>
<sequence>MSIEKWKWRSSSSLVITPSASYQQHEPDKMPSTKSAESKAPRGFTRALRSLSGSSADSVAGGSLRSCSTRKLRKSPSFSGSVIGRLHCRVSKDLGSLVPSSNVPGYLGDGPRPYRTMDLVHHGPLKADVSLLKARSEYLVLSDQCLVKFASADAARGAFPQLSQPNGACREHHRYRVSTADVRLEIPLRSIVAAFDEDSAGHGSAIDITWFSRWPRLAHCKALLCFSLPEERDDWLLAIHRASRARHRKSPAEPLMSENLRTRINHIVRSAEGIDASQSLIFPVARRVSAQAQKASAVDAPHLSTDQTSFYMAIGPCMCHFIEVLKAEHSTLPGDLRVKAMSYGTITLAKFKASVASHEHRFVMCFRPPFGRETRLDLASIQYRRIIEALIKVDRNLKPLWPQSLQRVIFDVKGLPPPLQLTKGNDLGGLESSLQAYCSAFRVPLPEWKIEWSTPPYPAFRLLPPQGSSYSALQLVAVFRALRYNSFFKAVSFKDVDMSALVGKNDHSPYGDGVAFRSLSTMTISEDYYAILLQAPILEQEIHALVFASESIRSVDVTNVFGLQGGNRKLSRAQCDLDSLRAMSSEMLRPILMLWSLQMCVCQAISMSGNPLALGDVDELANLLTVDHVHLKKLHLAKCALGDASLSKLWTGLAGQGRSLESLDTSDNQGIVRFDIMQGTLKKLARLTSLNVAGNTRITTDESLLDRKTLEGWHLRDLDLSGITLNDATVDDLAAYLAMGNSRDLQVVRLDSCGLNGRHIARLFRAMGQARRLTMHLNGNGVDEGIDDLCEAISCSYGPWGLFLQMVEFASEANYVKLWRALTANMAIQCLSLAGTSTPDAASSTACQAVSGFFEKNDTVRFLDISGYDSKLDEGRLGREFSNALGGIRHNTRIEHLRVRSQMLNINVGDLAEAISGNTTLHTLDCEANDFNLSNFRHIIKHLETNTTIRSFSAFSDAELSDTIRKSVRSTGRASPTRRSSVISRFRTDRTQNAPAPSLVHKLKGEWDAAAADLELVLERNQQLFVQLEEETSKDESLVRMRRRDSDVETVFSTAFGGLAHRDLERRTGKGPHESACARKRTDSISTHPSAPDGHGRVTRSSSTVSSDTATSPSTDGFGGAYSTD</sequence>